<dbReference type="AlphaFoldDB" id="T0D7N6"/>
<protein>
    <submittedName>
        <fullName evidence="1">Uncharacterized protein</fullName>
    </submittedName>
</protein>
<evidence type="ECO:0000313" key="2">
    <source>
        <dbReference type="Proteomes" id="UP000829401"/>
    </source>
</evidence>
<gene>
    <name evidence="1" type="ORF">K1I37_18310</name>
</gene>
<dbReference type="OrthoDB" id="2377128at2"/>
<name>T0D7N6_ALIAG</name>
<proteinExistence type="predicted"/>
<evidence type="ECO:0000313" key="1">
    <source>
        <dbReference type="EMBL" id="UNO48591.1"/>
    </source>
</evidence>
<accession>T0D7N6</accession>
<keyword evidence="2" id="KW-1185">Reference proteome</keyword>
<accession>A0A9E7CY04</accession>
<dbReference type="KEGG" id="aaco:K1I37_18310"/>
<dbReference type="EMBL" id="CP080467">
    <property type="protein sequence ID" value="UNO48591.1"/>
    <property type="molecule type" value="Genomic_DNA"/>
</dbReference>
<reference evidence="2" key="1">
    <citation type="journal article" date="2022" name="G3 (Bethesda)">
        <title>Unveiling the complete genome sequence of Alicyclobacillus acidoterrestris DSM 3922T, a taint-producing strain.</title>
        <authorList>
            <person name="Leonardo I.C."/>
            <person name="Barreto Crespo M.T."/>
            <person name="Gaspar F.B."/>
        </authorList>
    </citation>
    <scope>NUCLEOTIDE SEQUENCE [LARGE SCALE GENOMIC DNA]</scope>
    <source>
        <strain evidence="2">DSM 3922</strain>
    </source>
</reference>
<dbReference type="STRING" id="1356854.N007_06080"/>
<dbReference type="Proteomes" id="UP000829401">
    <property type="component" value="Chromosome"/>
</dbReference>
<dbReference type="RefSeq" id="WP_021296258.1">
    <property type="nucleotide sequence ID" value="NZ_AURB01000125.1"/>
</dbReference>
<organism evidence="1 2">
    <name type="scientific">Alicyclobacillus acidoterrestris (strain ATCC 49025 / DSM 3922 / CIP 106132 / NCIMB 13137 / GD3B)</name>
    <dbReference type="NCBI Taxonomy" id="1356854"/>
    <lineage>
        <taxon>Bacteria</taxon>
        <taxon>Bacillati</taxon>
        <taxon>Bacillota</taxon>
        <taxon>Bacilli</taxon>
        <taxon>Bacillales</taxon>
        <taxon>Alicyclobacillaceae</taxon>
        <taxon>Alicyclobacillus</taxon>
    </lineage>
</organism>
<sequence length="62" mass="7369">MDTSERVAYRDAIRQVHRALEHRSHHLHEALQKAATEQEASEIRTRIDEVRHVLEIVHSLHR</sequence>